<name>Q8ZX69_PYRAE</name>
<dbReference type="PATRIC" id="fig|178306.9.peg.1058"/>
<keyword evidence="1" id="KW-0472">Membrane</keyword>
<dbReference type="HOGENOM" id="CLU_3039196_0_0_2"/>
<dbReference type="KEGG" id="pai:PAE1430"/>
<dbReference type="InParanoid" id="Q8ZX69"/>
<accession>Q8ZX69</accession>
<reference evidence="2 3" key="1">
    <citation type="journal article" date="2002" name="Proc. Natl. Acad. Sci. U.S.A.">
        <title>Genome sequence of the hyperthermophilic crenarchaeon Pyrobaculum aerophilum.</title>
        <authorList>
            <person name="Fitz-Gibbon S.T."/>
            <person name="Ladner H."/>
            <person name="Kim U.J."/>
            <person name="Stetter K.O."/>
            <person name="Simon M.I."/>
            <person name="Miller J.H."/>
        </authorList>
    </citation>
    <scope>NUCLEOTIDE SEQUENCE [LARGE SCALE GENOMIC DNA]</scope>
    <source>
        <strain evidence="3">ATCC 51768 / DSM 7523 / JCM 9630 / CIP 104966 / NBRC 100827 / IM2</strain>
    </source>
</reference>
<dbReference type="Proteomes" id="UP000002439">
    <property type="component" value="Chromosome"/>
</dbReference>
<dbReference type="EMBL" id="AE009441">
    <property type="protein sequence ID" value="AAL63480.1"/>
    <property type="molecule type" value="Genomic_DNA"/>
</dbReference>
<dbReference type="EnsemblBacteria" id="AAL63480">
    <property type="protein sequence ID" value="AAL63480"/>
    <property type="gene ID" value="PAE1430"/>
</dbReference>
<dbReference type="STRING" id="178306.PAE1430"/>
<dbReference type="eggNOG" id="arCOG09762">
    <property type="taxonomic scope" value="Archaea"/>
</dbReference>
<gene>
    <name evidence="2" type="ordered locus">PAE1430</name>
</gene>
<keyword evidence="1" id="KW-1133">Transmembrane helix</keyword>
<proteinExistence type="predicted"/>
<organism evidence="2 3">
    <name type="scientific">Pyrobaculum aerophilum (strain ATCC 51768 / DSM 7523 / JCM 9630 / CIP 104966 / NBRC 100827 / IM2)</name>
    <dbReference type="NCBI Taxonomy" id="178306"/>
    <lineage>
        <taxon>Archaea</taxon>
        <taxon>Thermoproteota</taxon>
        <taxon>Thermoprotei</taxon>
        <taxon>Thermoproteales</taxon>
        <taxon>Thermoproteaceae</taxon>
        <taxon>Pyrobaculum</taxon>
    </lineage>
</organism>
<keyword evidence="1" id="KW-0812">Transmembrane</keyword>
<evidence type="ECO:0000256" key="1">
    <source>
        <dbReference type="SAM" id="Phobius"/>
    </source>
</evidence>
<dbReference type="AlphaFoldDB" id="Q8ZX69"/>
<sequence length="56" mass="6593">MDLVEFILTTGAFFVWQAIFLYVYKELYSPKLPMRLFLPVVFLLSALFGFLMNIQP</sequence>
<protein>
    <submittedName>
        <fullName evidence="2">Conserved within P. aerophilum</fullName>
    </submittedName>
</protein>
<evidence type="ECO:0000313" key="2">
    <source>
        <dbReference type="EMBL" id="AAL63480.1"/>
    </source>
</evidence>
<evidence type="ECO:0000313" key="3">
    <source>
        <dbReference type="Proteomes" id="UP000002439"/>
    </source>
</evidence>
<feature type="transmembrane region" description="Helical" evidence="1">
    <location>
        <begin position="6"/>
        <end position="24"/>
    </location>
</feature>
<keyword evidence="3" id="KW-1185">Reference proteome</keyword>
<feature type="transmembrane region" description="Helical" evidence="1">
    <location>
        <begin position="36"/>
        <end position="54"/>
    </location>
</feature>